<proteinExistence type="predicted"/>
<comment type="caution">
    <text evidence="1">The sequence shown here is derived from an EMBL/GenBank/DDBJ whole genome shotgun (WGS) entry which is preliminary data.</text>
</comment>
<dbReference type="PROSITE" id="PS51257">
    <property type="entry name" value="PROKAR_LIPOPROTEIN"/>
    <property type="match status" value="1"/>
</dbReference>
<dbReference type="InterPro" id="IPR023373">
    <property type="entry name" value="YmcC_sf"/>
</dbReference>
<sequence length="206" mass="21969">MRSLVLCLALTLLTGCDRVREAIPLFGGAAPEPLPPITAAELAALPGPLIRVDLPVTGASARLGLAATNGPHRTYISPDQIGLVLRDGTLVATRGFSYDLMFADNEETRTALRSGGGSALVRVHRTLDGERHEVISSFVCDLRPAGTDTLAIAGQSVRTQLLRESCTGPEADFVNKYWIAPGGTLRKSIEWVGPETGYAEITHLRP</sequence>
<evidence type="ECO:0000313" key="1">
    <source>
        <dbReference type="EMBL" id="MDT0681543.1"/>
    </source>
</evidence>
<keyword evidence="1" id="KW-0449">Lipoprotein</keyword>
<organism evidence="1 2">
    <name type="scientific">Tropicimonas omnivorans</name>
    <dbReference type="NCBI Taxonomy" id="3075590"/>
    <lineage>
        <taxon>Bacteria</taxon>
        <taxon>Pseudomonadati</taxon>
        <taxon>Pseudomonadota</taxon>
        <taxon>Alphaproteobacteria</taxon>
        <taxon>Rhodobacterales</taxon>
        <taxon>Roseobacteraceae</taxon>
        <taxon>Tropicimonas</taxon>
    </lineage>
</organism>
<dbReference type="Proteomes" id="UP001265259">
    <property type="component" value="Unassembled WGS sequence"/>
</dbReference>
<dbReference type="Gene3D" id="2.40.360.10">
    <property type="entry name" value="YmcC-like"/>
    <property type="match status" value="1"/>
</dbReference>
<dbReference type="Pfam" id="PF11102">
    <property type="entry name" value="YjbF"/>
    <property type="match status" value="1"/>
</dbReference>
<dbReference type="InterPro" id="IPR021308">
    <property type="entry name" value="GfcB"/>
</dbReference>
<keyword evidence="2" id="KW-1185">Reference proteome</keyword>
<dbReference type="EMBL" id="JAVRHL010000001">
    <property type="protein sequence ID" value="MDT0681543.1"/>
    <property type="molecule type" value="Genomic_DNA"/>
</dbReference>
<reference evidence="1 2" key="1">
    <citation type="submission" date="2023-09" db="EMBL/GenBank/DDBJ databases">
        <authorList>
            <person name="Rey-Velasco X."/>
        </authorList>
    </citation>
    <scope>NUCLEOTIDE SEQUENCE [LARGE SCALE GENOMIC DNA]</scope>
    <source>
        <strain evidence="1 2">F158</strain>
    </source>
</reference>
<name>A0ABU3DCW5_9RHOB</name>
<protein>
    <submittedName>
        <fullName evidence="1">YjbF family lipoprotein</fullName>
    </submittedName>
</protein>
<dbReference type="SUPFAM" id="SSF159270">
    <property type="entry name" value="YmcC-like"/>
    <property type="match status" value="1"/>
</dbReference>
<dbReference type="RefSeq" id="WP_311689308.1">
    <property type="nucleotide sequence ID" value="NZ_JAVRHL010000001.1"/>
</dbReference>
<accession>A0ABU3DCW5</accession>
<gene>
    <name evidence="1" type="ORF">RM543_02510</name>
</gene>
<evidence type="ECO:0000313" key="2">
    <source>
        <dbReference type="Proteomes" id="UP001265259"/>
    </source>
</evidence>